<name>A0A840UCD1_9GAMM</name>
<dbReference type="InterPro" id="IPR001763">
    <property type="entry name" value="Rhodanese-like_dom"/>
</dbReference>
<reference evidence="2 3" key="1">
    <citation type="submission" date="2020-08" db="EMBL/GenBank/DDBJ databases">
        <title>Genomic Encyclopedia of Type Strains, Phase IV (KMG-IV): sequencing the most valuable type-strain genomes for metagenomic binning, comparative biology and taxonomic classification.</title>
        <authorList>
            <person name="Goeker M."/>
        </authorList>
    </citation>
    <scope>NUCLEOTIDE SEQUENCE [LARGE SCALE GENOMIC DNA]</scope>
    <source>
        <strain evidence="2 3">DSM 22359</strain>
    </source>
</reference>
<feature type="domain" description="Rhodanese" evidence="1">
    <location>
        <begin position="58"/>
        <end position="146"/>
    </location>
</feature>
<keyword evidence="3" id="KW-1185">Reference proteome</keyword>
<dbReference type="Proteomes" id="UP000591735">
    <property type="component" value="Unassembled WGS sequence"/>
</dbReference>
<dbReference type="GO" id="GO:0016740">
    <property type="term" value="F:transferase activity"/>
    <property type="evidence" value="ECO:0007669"/>
    <property type="project" value="UniProtKB-KW"/>
</dbReference>
<organism evidence="2 3">
    <name type="scientific">Marinobacter oulmenensis</name>
    <dbReference type="NCBI Taxonomy" id="643747"/>
    <lineage>
        <taxon>Bacteria</taxon>
        <taxon>Pseudomonadati</taxon>
        <taxon>Pseudomonadota</taxon>
        <taxon>Gammaproteobacteria</taxon>
        <taxon>Pseudomonadales</taxon>
        <taxon>Marinobacteraceae</taxon>
        <taxon>Marinobacter</taxon>
    </lineage>
</organism>
<dbReference type="CDD" id="cd00158">
    <property type="entry name" value="RHOD"/>
    <property type="match status" value="1"/>
</dbReference>
<sequence length="275" mass="30208">MGLLVLWVSFPTKAAEGDDAVVPECKVEADYLEQAALTARPRNKNESFSCFRTVDEIPPDHFLIVDVRPSDLYRKAHIPGSVNLSPDQLMNTVALQKRRVLVVDQGFSRTRMAELCARAGDHHFDNLTVLAGGVAAWSAAGTRMQGDPGAIARLPEIEADAFFTELARQRVSILVDEGEAEAMLSVIGDDAALHRLSSDVPLESQLARLFTSGGYDAFFPLVYIGSRPDVKAFARKHRSIHVLELSPQELRTNHSQLLASASQRSRIPARYRCGG</sequence>
<gene>
    <name evidence="2" type="ORF">HNR38_002347</name>
</gene>
<dbReference type="AlphaFoldDB" id="A0A840UCD1"/>
<dbReference type="SUPFAM" id="SSF52821">
    <property type="entry name" value="Rhodanese/Cell cycle control phosphatase"/>
    <property type="match status" value="1"/>
</dbReference>
<dbReference type="EMBL" id="JACHFE010000005">
    <property type="protein sequence ID" value="MBB5321853.1"/>
    <property type="molecule type" value="Genomic_DNA"/>
</dbReference>
<dbReference type="SMART" id="SM00450">
    <property type="entry name" value="RHOD"/>
    <property type="match status" value="1"/>
</dbReference>
<evidence type="ECO:0000313" key="3">
    <source>
        <dbReference type="Proteomes" id="UP000591735"/>
    </source>
</evidence>
<proteinExistence type="predicted"/>
<dbReference type="RefSeq" id="WP_183704293.1">
    <property type="nucleotide sequence ID" value="NZ_JACHFE010000005.1"/>
</dbReference>
<dbReference type="Gene3D" id="3.40.250.10">
    <property type="entry name" value="Rhodanese-like domain"/>
    <property type="match status" value="1"/>
</dbReference>
<dbReference type="InterPro" id="IPR036873">
    <property type="entry name" value="Rhodanese-like_dom_sf"/>
</dbReference>
<dbReference type="PROSITE" id="PS50206">
    <property type="entry name" value="RHODANESE_3"/>
    <property type="match status" value="1"/>
</dbReference>
<dbReference type="Pfam" id="PF00581">
    <property type="entry name" value="Rhodanese"/>
    <property type="match status" value="1"/>
</dbReference>
<evidence type="ECO:0000259" key="1">
    <source>
        <dbReference type="PROSITE" id="PS50206"/>
    </source>
</evidence>
<evidence type="ECO:0000313" key="2">
    <source>
        <dbReference type="EMBL" id="MBB5321853.1"/>
    </source>
</evidence>
<comment type="caution">
    <text evidence="2">The sequence shown here is derived from an EMBL/GenBank/DDBJ whole genome shotgun (WGS) entry which is preliminary data.</text>
</comment>
<keyword evidence="2" id="KW-0808">Transferase</keyword>
<accession>A0A840UCD1</accession>
<protein>
    <submittedName>
        <fullName evidence="2">Rhodanese-related sulfurtransferase</fullName>
    </submittedName>
</protein>